<dbReference type="InterPro" id="IPR036318">
    <property type="entry name" value="FAD-bd_PCMH-like_sf"/>
</dbReference>
<accession>A0A369XLL7</accession>
<organism evidence="1 2">
    <name type="scientific">Candidatus Accumulibacter meliphilus</name>
    <dbReference type="NCBI Taxonomy" id="2211374"/>
    <lineage>
        <taxon>Bacteria</taxon>
        <taxon>Pseudomonadati</taxon>
        <taxon>Pseudomonadota</taxon>
        <taxon>Betaproteobacteria</taxon>
        <taxon>Candidatus Accumulibacter</taxon>
    </lineage>
</organism>
<evidence type="ECO:0000313" key="1">
    <source>
        <dbReference type="EMBL" id="RDE50824.1"/>
    </source>
</evidence>
<comment type="caution">
    <text evidence="1">The sequence shown here is derived from an EMBL/GenBank/DDBJ whole genome shotgun (WGS) entry which is preliminary data.</text>
</comment>
<protein>
    <submittedName>
        <fullName evidence="1">Uncharacterized protein</fullName>
    </submittedName>
</protein>
<dbReference type="SUPFAM" id="SSF56176">
    <property type="entry name" value="FAD-binding/transporter-associated domain-like"/>
    <property type="match status" value="1"/>
</dbReference>
<evidence type="ECO:0000313" key="2">
    <source>
        <dbReference type="Proteomes" id="UP000253831"/>
    </source>
</evidence>
<gene>
    <name evidence="1" type="ORF">DVS81_09350</name>
</gene>
<dbReference type="AlphaFoldDB" id="A0A369XLL7"/>
<dbReference type="Proteomes" id="UP000253831">
    <property type="component" value="Unassembled WGS sequence"/>
</dbReference>
<name>A0A369XLL7_9PROT</name>
<proteinExistence type="predicted"/>
<sequence length="111" mass="11624">MATLKDRFASRFSQGESIRIPIVPYGVGSSVEVGVTRLQLNAALKSSGLFVPIDPGDNVPGMTVILADGQIIKASGGQRTSADRAGDCRQFRRPGVRLGDAQRGPFAPVAG</sequence>
<dbReference type="EMBL" id="QPGA01000014">
    <property type="protein sequence ID" value="RDE50824.1"/>
    <property type="molecule type" value="Genomic_DNA"/>
</dbReference>
<dbReference type="GO" id="GO:0050660">
    <property type="term" value="F:flavin adenine dinucleotide binding"/>
    <property type="evidence" value="ECO:0007669"/>
    <property type="project" value="InterPro"/>
</dbReference>
<reference evidence="1 2" key="1">
    <citation type="submission" date="2018-05" db="EMBL/GenBank/DDBJ databases">
        <title>Integrated omic analyses show evidence that a Ca. Accumulibacter phosphatis strain performs denitrification under micro-aerobic conditions.</title>
        <authorList>
            <person name="Camejo P.Y."/>
            <person name="Katherine M.D."/>
            <person name="Daniel N.R."/>
        </authorList>
    </citation>
    <scope>NUCLEOTIDE SEQUENCE [LARGE SCALE GENOMIC DNA]</scope>
    <source>
        <strain evidence="1">UW-LDO-IC</strain>
    </source>
</reference>